<evidence type="ECO:0000256" key="10">
    <source>
        <dbReference type="ARBA" id="ARBA00023136"/>
    </source>
</evidence>
<dbReference type="PANTHER" id="PTHR30042:SF2">
    <property type="entry name" value="POTASSIUM-TRANSPORTING ATPASE KDPC SUBUNIT"/>
    <property type="match status" value="1"/>
</dbReference>
<evidence type="ECO:0000256" key="4">
    <source>
        <dbReference type="ARBA" id="ARBA00022692"/>
    </source>
</evidence>
<organism evidence="12 13">
    <name type="scientific">Macrococcoides caseolyticum</name>
    <dbReference type="NCBI Taxonomy" id="69966"/>
    <lineage>
        <taxon>Bacteria</taxon>
        <taxon>Bacillati</taxon>
        <taxon>Bacillota</taxon>
        <taxon>Bacilli</taxon>
        <taxon>Bacillales</taxon>
        <taxon>Staphylococcaceae</taxon>
        <taxon>Macrococcoides</taxon>
    </lineage>
</organism>
<evidence type="ECO:0000256" key="1">
    <source>
        <dbReference type="ARBA" id="ARBA00022448"/>
    </source>
</evidence>
<dbReference type="NCBIfam" id="TIGR00681">
    <property type="entry name" value="kdpC"/>
    <property type="match status" value="1"/>
</dbReference>
<accession>A0A855GM68</accession>
<reference evidence="12 13" key="1">
    <citation type="submission" date="2017-12" db="EMBL/GenBank/DDBJ databases">
        <title>Genomics of Macrococcus caseolyticus.</title>
        <authorList>
            <person name="MacFadyen A.C."/>
            <person name="Paterson G.K."/>
        </authorList>
    </citation>
    <scope>NUCLEOTIDE SEQUENCE [LARGE SCALE GENOMIC DNA]</scope>
    <source>
        <strain evidence="12 13">5788_EF188</strain>
    </source>
</reference>
<keyword evidence="1 11" id="KW-0813">Transport</keyword>
<evidence type="ECO:0000313" key="13">
    <source>
        <dbReference type="Proteomes" id="UP000233482"/>
    </source>
</evidence>
<dbReference type="PIRSF" id="PIRSF001296">
    <property type="entry name" value="K_ATPase_KdpC"/>
    <property type="match status" value="1"/>
</dbReference>
<dbReference type="GO" id="GO:0005524">
    <property type="term" value="F:ATP binding"/>
    <property type="evidence" value="ECO:0007669"/>
    <property type="project" value="UniProtKB-UniRule"/>
</dbReference>
<feature type="transmembrane region" description="Helical" evidence="11">
    <location>
        <begin position="12"/>
        <end position="35"/>
    </location>
</feature>
<dbReference type="AlphaFoldDB" id="A0A855GM68"/>
<dbReference type="GeneID" id="61130552"/>
<name>A0A855GM68_9STAP</name>
<sequence>MLRILKTSLITSLLLMIICGLLYPLTVTVIANIVFPHQSEGSLIHNDKDVIGSKHIGQTFTSNAYLHSRVSAVNYNVNVSSEKTITPVSGGSNMSNKNPELEKRINTSIQEIEKENNGKVPVDLITASGSGLDPNITLDAAKYQLNRIVKHSKLDKEEVIKIFNKHTYKNNDYAFVNVLEVNYDIYKKMKNS</sequence>
<evidence type="ECO:0000313" key="12">
    <source>
        <dbReference type="EMBL" id="PKE27029.1"/>
    </source>
</evidence>
<evidence type="ECO:0000256" key="11">
    <source>
        <dbReference type="HAMAP-Rule" id="MF_00276"/>
    </source>
</evidence>
<protein>
    <recommendedName>
        <fullName evidence="11">Potassium-transporting ATPase KdpC subunit</fullName>
    </recommendedName>
    <alternativeName>
        <fullName evidence="11">ATP phosphohydrolase [potassium-transporting] C chain</fullName>
    </alternativeName>
    <alternativeName>
        <fullName evidence="11">Potassium-binding and translocating subunit C</fullName>
    </alternativeName>
    <alternativeName>
        <fullName evidence="11">Potassium-translocating ATPase C chain</fullName>
    </alternativeName>
</protein>
<comment type="caution">
    <text evidence="12">The sequence shown here is derived from an EMBL/GenBank/DDBJ whole genome shotgun (WGS) entry which is preliminary data.</text>
</comment>
<keyword evidence="2 11" id="KW-1003">Cell membrane</keyword>
<gene>
    <name evidence="11 12" type="primary">kdpC</name>
    <name evidence="12" type="ORF">CW686_02320</name>
</gene>
<evidence type="ECO:0000256" key="6">
    <source>
        <dbReference type="ARBA" id="ARBA00022840"/>
    </source>
</evidence>
<dbReference type="InterPro" id="IPR003820">
    <property type="entry name" value="KdpC"/>
</dbReference>
<keyword evidence="4 11" id="KW-0812">Transmembrane</keyword>
<evidence type="ECO:0000256" key="9">
    <source>
        <dbReference type="ARBA" id="ARBA00023065"/>
    </source>
</evidence>
<keyword evidence="10 11" id="KW-0472">Membrane</keyword>
<evidence type="ECO:0000256" key="8">
    <source>
        <dbReference type="ARBA" id="ARBA00022989"/>
    </source>
</evidence>
<evidence type="ECO:0000256" key="7">
    <source>
        <dbReference type="ARBA" id="ARBA00022958"/>
    </source>
</evidence>
<dbReference type="HAMAP" id="MF_00276">
    <property type="entry name" value="KdpC"/>
    <property type="match status" value="1"/>
</dbReference>
<dbReference type="Pfam" id="PF02669">
    <property type="entry name" value="KdpC"/>
    <property type="match status" value="1"/>
</dbReference>
<keyword evidence="3 11" id="KW-0633">Potassium transport</keyword>
<comment type="function">
    <text evidence="11">Part of the high-affinity ATP-driven potassium transport (or Kdp) system, which catalyzes the hydrolysis of ATP coupled with the electrogenic transport of potassium into the cytoplasm. This subunit acts as a catalytic chaperone that increases the ATP-binding affinity of the ATP-hydrolyzing subunit KdpB by the formation of a transient KdpB/KdpC/ATP ternary complex.</text>
</comment>
<evidence type="ECO:0000256" key="2">
    <source>
        <dbReference type="ARBA" id="ARBA00022475"/>
    </source>
</evidence>
<evidence type="ECO:0000256" key="3">
    <source>
        <dbReference type="ARBA" id="ARBA00022538"/>
    </source>
</evidence>
<evidence type="ECO:0000256" key="5">
    <source>
        <dbReference type="ARBA" id="ARBA00022741"/>
    </source>
</evidence>
<comment type="similarity">
    <text evidence="11">Belongs to the KdpC family.</text>
</comment>
<keyword evidence="8 11" id="KW-1133">Transmembrane helix</keyword>
<keyword evidence="6 11" id="KW-0067">ATP-binding</keyword>
<comment type="subunit">
    <text evidence="11">The system is composed of three essential subunits: KdpA, KdpB and KdpC.</text>
</comment>
<keyword evidence="7 11" id="KW-0630">Potassium</keyword>
<keyword evidence="5 11" id="KW-0547">Nucleotide-binding</keyword>
<dbReference type="Proteomes" id="UP000233482">
    <property type="component" value="Unassembled WGS sequence"/>
</dbReference>
<dbReference type="RefSeq" id="WP_086037890.1">
    <property type="nucleotide sequence ID" value="NZ_CP021058.1"/>
</dbReference>
<proteinExistence type="inferred from homology"/>
<dbReference type="GO" id="GO:0005886">
    <property type="term" value="C:plasma membrane"/>
    <property type="evidence" value="ECO:0007669"/>
    <property type="project" value="UniProtKB-SubCell"/>
</dbReference>
<comment type="subcellular location">
    <subcellularLocation>
        <location evidence="11">Cell membrane</location>
        <topology evidence="11">Single-pass membrane protein</topology>
    </subcellularLocation>
</comment>
<dbReference type="GO" id="GO:0008556">
    <property type="term" value="F:P-type potassium transmembrane transporter activity"/>
    <property type="evidence" value="ECO:0007669"/>
    <property type="project" value="InterPro"/>
</dbReference>
<keyword evidence="9 11" id="KW-0406">Ion transport</keyword>
<dbReference type="EMBL" id="PIXC01000003">
    <property type="protein sequence ID" value="PKE27029.1"/>
    <property type="molecule type" value="Genomic_DNA"/>
</dbReference>
<dbReference type="PANTHER" id="PTHR30042">
    <property type="entry name" value="POTASSIUM-TRANSPORTING ATPASE C CHAIN"/>
    <property type="match status" value="1"/>
</dbReference>